<dbReference type="InterPro" id="IPR035892">
    <property type="entry name" value="C2_domain_sf"/>
</dbReference>
<feature type="domain" description="C2" evidence="7">
    <location>
        <begin position="550"/>
        <end position="668"/>
    </location>
</feature>
<feature type="compositionally biased region" description="Basic and acidic residues" evidence="6">
    <location>
        <begin position="61"/>
        <end position="86"/>
    </location>
</feature>
<feature type="compositionally biased region" description="Low complexity" evidence="6">
    <location>
        <begin position="21"/>
        <end position="34"/>
    </location>
</feature>
<dbReference type="InterPro" id="IPR052455">
    <property type="entry name" value="Tricalbin_domain"/>
</dbReference>
<evidence type="ECO:0000256" key="4">
    <source>
        <dbReference type="ARBA" id="ARBA00023121"/>
    </source>
</evidence>
<dbReference type="Pfam" id="PF00168">
    <property type="entry name" value="C2"/>
    <property type="match status" value="3"/>
</dbReference>
<keyword evidence="5" id="KW-0472">Membrane</keyword>
<feature type="compositionally biased region" description="Polar residues" evidence="6">
    <location>
        <begin position="35"/>
        <end position="53"/>
    </location>
</feature>
<keyword evidence="4" id="KW-0446">Lipid-binding</keyword>
<dbReference type="PANTHER" id="PTHR46980:SF1">
    <property type="entry name" value="TRICALBIN-3"/>
    <property type="match status" value="1"/>
</dbReference>
<keyword evidence="10" id="KW-1185">Reference proteome</keyword>
<feature type="domain" description="SMP-LTD" evidence="8">
    <location>
        <begin position="211"/>
        <end position="418"/>
    </location>
</feature>
<dbReference type="PROSITE" id="PS51847">
    <property type="entry name" value="SMP"/>
    <property type="match status" value="1"/>
</dbReference>
<feature type="domain" description="C2" evidence="7">
    <location>
        <begin position="409"/>
        <end position="525"/>
    </location>
</feature>
<dbReference type="GO" id="GO:0008289">
    <property type="term" value="F:lipid binding"/>
    <property type="evidence" value="ECO:0007669"/>
    <property type="project" value="UniProtKB-KW"/>
</dbReference>
<keyword evidence="3" id="KW-0445">Lipid transport</keyword>
<evidence type="ECO:0000259" key="7">
    <source>
        <dbReference type="PROSITE" id="PS50004"/>
    </source>
</evidence>
<evidence type="ECO:0000259" key="8">
    <source>
        <dbReference type="PROSITE" id="PS51847"/>
    </source>
</evidence>
<dbReference type="GO" id="GO:0016020">
    <property type="term" value="C:membrane"/>
    <property type="evidence" value="ECO:0007669"/>
    <property type="project" value="UniProtKB-SubCell"/>
</dbReference>
<keyword evidence="2" id="KW-0813">Transport</keyword>
<sequence>MSSFDEKKSKGLGGISRSHISSVQSLASKQSSKLTNTISSSGSKITGKFNSSAELLATPSNDKKEEPVATKKEAPRKPAPAKKEQKEFLVTPQYDKNLAKDFPWKKIGMFIDPADIHSGDELKNLTPQASDSMVRHYIMDKYYSDIYWNCSLMIGTCIAAWLSAKCGGGFLSLVFVLICSATAYGTEFRRFNTNLRDDMARASAVRSIEGKPETIEWLNSFLAKFWVIYMPAMSEMVLTIANANLEVVPAPPPIDKLTLEEFTLGTKAPRVESIKSLVKLGTDSYEMIFDFGFTPNDTDDMTKNEIKKKVDPKVALGIRVGKGFVGVTAPVLVEDMSISGSMKITLELSHNFPHIKIVALSFISPPDISYALKPVGGNTFGIDIMSLIPGLSSFVNNMIHSNIGPLLYAPNSFDIDVEQLLEGWAATAVGVLAVTVKHAETAREVENCYVSYCAENNTASTFKTNMKETTNKPVFNETRYLLVSSLDQKLKFGYYSFKDKDHKLIGESFYNLSNLEQEATRTNISSKILDGSKRIGNLVYDLRWFPVLHGNTQEDGTVLPPPDSDVGILKLVLHSGQQFDDSRSMIGKLSTYAEIYLDDKFISKSRLIKGSSEPTYNLNLEQLVTSKATSVLTVIIKDTSSYDISTVAKFSAPLQDVILRVSDQSDIFQTSPQGKIRLTTVWKPISLSDEVVGPTFVPPIGSARLHIRKCENIKDMDILSTANPYVKVTLSGRERFRTAVKKETQNPYYDEIVYLPISSESQKLTLDVLDFKKASSNKILGSTTIQLGKYMKSDKEGRYNIYEGSTEIRSKDITYKGKDVREQT</sequence>
<evidence type="ECO:0000256" key="2">
    <source>
        <dbReference type="ARBA" id="ARBA00022448"/>
    </source>
</evidence>
<feature type="domain" description="C2" evidence="7">
    <location>
        <begin position="681"/>
        <end position="800"/>
    </location>
</feature>
<gene>
    <name evidence="9" type="ORF">Cboi02_000451400</name>
</gene>
<dbReference type="SMART" id="SM00239">
    <property type="entry name" value="C2"/>
    <property type="match status" value="3"/>
</dbReference>
<evidence type="ECO:0000256" key="3">
    <source>
        <dbReference type="ARBA" id="ARBA00023055"/>
    </source>
</evidence>
<name>A0A9W6T338_CANBO</name>
<dbReference type="InterPro" id="IPR000008">
    <property type="entry name" value="C2_dom"/>
</dbReference>
<dbReference type="Gene3D" id="2.60.40.150">
    <property type="entry name" value="C2 domain"/>
    <property type="match status" value="3"/>
</dbReference>
<dbReference type="SUPFAM" id="SSF49562">
    <property type="entry name" value="C2 domain (Calcium/lipid-binding domain, CaLB)"/>
    <property type="match status" value="3"/>
</dbReference>
<evidence type="ECO:0000256" key="5">
    <source>
        <dbReference type="ARBA" id="ARBA00023136"/>
    </source>
</evidence>
<evidence type="ECO:0000313" key="10">
    <source>
        <dbReference type="Proteomes" id="UP001165120"/>
    </source>
</evidence>
<dbReference type="PROSITE" id="PS50004">
    <property type="entry name" value="C2"/>
    <property type="match status" value="3"/>
</dbReference>
<dbReference type="EMBL" id="BSXN01001852">
    <property type="protein sequence ID" value="GME74721.1"/>
    <property type="molecule type" value="Genomic_DNA"/>
</dbReference>
<comment type="subcellular location">
    <subcellularLocation>
        <location evidence="1">Membrane</location>
    </subcellularLocation>
</comment>
<dbReference type="AlphaFoldDB" id="A0A9W6T338"/>
<dbReference type="InterPro" id="IPR031468">
    <property type="entry name" value="SMP_LBD"/>
</dbReference>
<accession>A0A9W6T338</accession>
<reference evidence="9" key="1">
    <citation type="submission" date="2023-04" db="EMBL/GenBank/DDBJ databases">
        <title>Candida boidinii NBRC 10035.</title>
        <authorList>
            <person name="Ichikawa N."/>
            <person name="Sato H."/>
            <person name="Tonouchi N."/>
        </authorList>
    </citation>
    <scope>NUCLEOTIDE SEQUENCE</scope>
    <source>
        <strain evidence="9">NBRC 10035</strain>
    </source>
</reference>
<organism evidence="9 10">
    <name type="scientific">Candida boidinii</name>
    <name type="common">Yeast</name>
    <dbReference type="NCBI Taxonomy" id="5477"/>
    <lineage>
        <taxon>Eukaryota</taxon>
        <taxon>Fungi</taxon>
        <taxon>Dikarya</taxon>
        <taxon>Ascomycota</taxon>
        <taxon>Saccharomycotina</taxon>
        <taxon>Pichiomycetes</taxon>
        <taxon>Pichiales</taxon>
        <taxon>Pichiaceae</taxon>
        <taxon>Ogataea</taxon>
        <taxon>Ogataea/Candida clade</taxon>
    </lineage>
</organism>
<protein>
    <submittedName>
        <fullName evidence="9">Unnamed protein product</fullName>
    </submittedName>
</protein>
<dbReference type="Pfam" id="PF25669">
    <property type="entry name" value="SMP_MUG190-like"/>
    <property type="match status" value="1"/>
</dbReference>
<feature type="region of interest" description="Disordered" evidence="6">
    <location>
        <begin position="1"/>
        <end position="86"/>
    </location>
</feature>
<dbReference type="GO" id="GO:0006869">
    <property type="term" value="P:lipid transport"/>
    <property type="evidence" value="ECO:0007669"/>
    <property type="project" value="UniProtKB-KW"/>
</dbReference>
<proteinExistence type="predicted"/>
<evidence type="ECO:0000256" key="6">
    <source>
        <dbReference type="SAM" id="MobiDB-lite"/>
    </source>
</evidence>
<dbReference type="CDD" id="cd21678">
    <property type="entry name" value="SMP_TCB"/>
    <property type="match status" value="1"/>
</dbReference>
<evidence type="ECO:0000313" key="9">
    <source>
        <dbReference type="EMBL" id="GME74721.1"/>
    </source>
</evidence>
<comment type="caution">
    <text evidence="9">The sequence shown here is derived from an EMBL/GenBank/DDBJ whole genome shotgun (WGS) entry which is preliminary data.</text>
</comment>
<dbReference type="Proteomes" id="UP001165120">
    <property type="component" value="Unassembled WGS sequence"/>
</dbReference>
<evidence type="ECO:0000256" key="1">
    <source>
        <dbReference type="ARBA" id="ARBA00004370"/>
    </source>
</evidence>
<dbReference type="PANTHER" id="PTHR46980">
    <property type="entry name" value="TRICALBIN-1-RELATED"/>
    <property type="match status" value="1"/>
</dbReference>